<dbReference type="EMBL" id="QGGY01000001">
    <property type="protein sequence ID" value="PWJ79388.1"/>
    <property type="molecule type" value="Genomic_DNA"/>
</dbReference>
<gene>
    <name evidence="1" type="ORF">C7383_101770</name>
</gene>
<evidence type="ECO:0000313" key="1">
    <source>
        <dbReference type="EMBL" id="PWJ79388.1"/>
    </source>
</evidence>
<dbReference type="InterPro" id="IPR019271">
    <property type="entry name" value="DUF2284_metal-binding"/>
</dbReference>
<evidence type="ECO:0000313" key="2">
    <source>
        <dbReference type="Proteomes" id="UP000245412"/>
    </source>
</evidence>
<proteinExistence type="predicted"/>
<dbReference type="Pfam" id="PF10050">
    <property type="entry name" value="DUF2284"/>
    <property type="match status" value="1"/>
</dbReference>
<accession>A0AB73TB08</accession>
<dbReference type="Proteomes" id="UP000245412">
    <property type="component" value="Unassembled WGS sequence"/>
</dbReference>
<sequence length="181" mass="20041">MSIDINRIVTQALEHGFTSAAPLSVETLKLLPEVRDMCASNTCHKYGQNWACPPGCGTLEECEAKLRKYSCGIIVQTVGSIEDSMDFEGMVEVEKGHQEHFISFSDILGSQYQVLPIGTGTCSRCASCTYPDAPCRFPDKITSSMEAYGMLVTQVCKDNNLPYYYGNDKIAYTACYLIKEK</sequence>
<dbReference type="RefSeq" id="WP_187374060.1">
    <property type="nucleotide sequence ID" value="NZ_CABJAT010000001.1"/>
</dbReference>
<comment type="caution">
    <text evidence="1">The sequence shown here is derived from an EMBL/GenBank/DDBJ whole genome shotgun (WGS) entry which is preliminary data.</text>
</comment>
<dbReference type="AlphaFoldDB" id="A0AB73TB08"/>
<reference evidence="1 2" key="1">
    <citation type="submission" date="2018-05" db="EMBL/GenBank/DDBJ databases">
        <authorList>
            <person name="Goeker M."/>
            <person name="Huntemann M."/>
            <person name="Clum A."/>
            <person name="Pillay M."/>
            <person name="Palaniappan K."/>
            <person name="Varghese N."/>
            <person name="Mikhailova N."/>
            <person name="Stamatis D."/>
            <person name="Reddy T."/>
            <person name="Daum C."/>
            <person name="Shapiro N."/>
            <person name="Ivanova N."/>
            <person name="Kyrpides N."/>
            <person name="Woyke T."/>
        </authorList>
    </citation>
    <scope>NUCLEOTIDE SEQUENCE [LARGE SCALE GENOMIC DNA]</scope>
    <source>
        <strain evidence="1 2">DSM 26524</strain>
    </source>
</reference>
<name>A0AB73TB08_9FIRM</name>
<protein>
    <submittedName>
        <fullName evidence="1">Metal-binding protein</fullName>
    </submittedName>
</protein>
<keyword evidence="2" id="KW-1185">Reference proteome</keyword>
<organism evidence="1 2">
    <name type="scientific">Murimonas intestini</name>
    <dbReference type="NCBI Taxonomy" id="1337051"/>
    <lineage>
        <taxon>Bacteria</taxon>
        <taxon>Bacillati</taxon>
        <taxon>Bacillota</taxon>
        <taxon>Clostridia</taxon>
        <taxon>Lachnospirales</taxon>
        <taxon>Lachnospiraceae</taxon>
        <taxon>Murimonas</taxon>
    </lineage>
</organism>